<organism evidence="3 4">
    <name type="scientific">Zymoseptoria tritici ST99CH_1E4</name>
    <dbReference type="NCBI Taxonomy" id="1276532"/>
    <lineage>
        <taxon>Eukaryota</taxon>
        <taxon>Fungi</taxon>
        <taxon>Dikarya</taxon>
        <taxon>Ascomycota</taxon>
        <taxon>Pezizomycotina</taxon>
        <taxon>Dothideomycetes</taxon>
        <taxon>Dothideomycetidae</taxon>
        <taxon>Mycosphaerellales</taxon>
        <taxon>Mycosphaerellaceae</taxon>
        <taxon>Zymoseptoria</taxon>
    </lineage>
</organism>
<evidence type="ECO:0000256" key="1">
    <source>
        <dbReference type="SAM" id="Coils"/>
    </source>
</evidence>
<evidence type="ECO:0000313" key="3">
    <source>
        <dbReference type="EMBL" id="SMR52184.1"/>
    </source>
</evidence>
<dbReference type="Proteomes" id="UP000245764">
    <property type="component" value="Chromosome 5"/>
</dbReference>
<reference evidence="4" key="1">
    <citation type="submission" date="2017-05" db="EMBL/GenBank/DDBJ databases">
        <authorList>
            <person name="Song R."/>
            <person name="Chenine A.L."/>
            <person name="Ruprecht R.M."/>
        </authorList>
    </citation>
    <scope>NUCLEOTIDE SEQUENCE [LARGE SCALE GENOMIC DNA]</scope>
</reference>
<dbReference type="AlphaFoldDB" id="A0A2H1GF50"/>
<feature type="region of interest" description="Disordered" evidence="2">
    <location>
        <begin position="114"/>
        <end position="173"/>
    </location>
</feature>
<feature type="coiled-coil region" evidence="1">
    <location>
        <begin position="226"/>
        <end position="313"/>
    </location>
</feature>
<gene>
    <name evidence="3" type="ORF">ZT1E4_G5683</name>
</gene>
<sequence>MAPSKAMDSLDFRTYRTSAGMKELLCCEDTHISRLEIAVRCYLNDRDTKTSAGPSVRDTFKAIAKSDAVIDALLSGFFGNTERQLPNYFYWGLGQMQMYLYHKALEELEEVRAEKSKEQSVSAQKRQAKRRWNVERDQDDDEPSPVKKMKTEVETPIEAQRTPPASPSAAAQSPANLGELLKSQAQKFTNETNKAVDAHVELLVKAQVEKQVRPREQCLLDGQLALAVAESRLKERETRLAEAEAEQRRKQTEETDAMIKREEDVVKREEVMAELRKENAEWEAHCKSLEATLQTTSKRLEELTEKEARLKDLAGKHVEVLEDLKRAIQ</sequence>
<proteinExistence type="predicted"/>
<accession>A0A2H1GF50</accession>
<dbReference type="EMBL" id="LT854257">
    <property type="protein sequence ID" value="SMR52184.1"/>
    <property type="molecule type" value="Genomic_DNA"/>
</dbReference>
<name>A0A2H1GF50_ZYMTR</name>
<protein>
    <submittedName>
        <fullName evidence="3">Uncharacterized protein</fullName>
    </submittedName>
</protein>
<evidence type="ECO:0000256" key="2">
    <source>
        <dbReference type="SAM" id="MobiDB-lite"/>
    </source>
</evidence>
<keyword evidence="1" id="KW-0175">Coiled coil</keyword>
<evidence type="ECO:0000313" key="4">
    <source>
        <dbReference type="Proteomes" id="UP000245764"/>
    </source>
</evidence>